<evidence type="ECO:0000313" key="3">
    <source>
        <dbReference type="Proteomes" id="UP000617426"/>
    </source>
</evidence>
<name>A0A923IYQ0_9ACTO</name>
<dbReference type="AlphaFoldDB" id="A0A923IYQ0"/>
<dbReference type="EMBL" id="JACHMK010000001">
    <property type="protein sequence ID" value="MBB6335420.1"/>
    <property type="molecule type" value="Genomic_DNA"/>
</dbReference>
<reference evidence="2" key="1">
    <citation type="submission" date="2020-08" db="EMBL/GenBank/DDBJ databases">
        <title>Sequencing the genomes of 1000 actinobacteria strains.</title>
        <authorList>
            <person name="Klenk H.-P."/>
        </authorList>
    </citation>
    <scope>NUCLEOTIDE SEQUENCE</scope>
    <source>
        <strain evidence="2">DSM 10695</strain>
    </source>
</reference>
<protein>
    <submittedName>
        <fullName evidence="2">Uncharacterized protein</fullName>
    </submittedName>
</protein>
<dbReference type="Proteomes" id="UP000617426">
    <property type="component" value="Unassembled WGS sequence"/>
</dbReference>
<evidence type="ECO:0000313" key="2">
    <source>
        <dbReference type="EMBL" id="MBB6335420.1"/>
    </source>
</evidence>
<organism evidence="2 3">
    <name type="scientific">Schaalia hyovaginalis</name>
    <dbReference type="NCBI Taxonomy" id="29316"/>
    <lineage>
        <taxon>Bacteria</taxon>
        <taxon>Bacillati</taxon>
        <taxon>Actinomycetota</taxon>
        <taxon>Actinomycetes</taxon>
        <taxon>Actinomycetales</taxon>
        <taxon>Actinomycetaceae</taxon>
        <taxon>Schaalia</taxon>
    </lineage>
</organism>
<feature type="compositionally biased region" description="Polar residues" evidence="1">
    <location>
        <begin position="61"/>
        <end position="74"/>
    </location>
</feature>
<keyword evidence="3" id="KW-1185">Reference proteome</keyword>
<sequence length="105" mass="10899">MRGDELVAWVQLSPVSLQARKDFAAGKGGNAGTNGKASVAGGVGIVRWSRKLTTATIAMASNPSVVGSSPTWGTKNGKGAGNTEDANRGGRQKRRGRDFRREGEG</sequence>
<proteinExistence type="predicted"/>
<comment type="caution">
    <text evidence="2">The sequence shown here is derived from an EMBL/GenBank/DDBJ whole genome shotgun (WGS) entry which is preliminary data.</text>
</comment>
<accession>A0A923IYQ0</accession>
<evidence type="ECO:0000256" key="1">
    <source>
        <dbReference type="SAM" id="MobiDB-lite"/>
    </source>
</evidence>
<feature type="region of interest" description="Disordered" evidence="1">
    <location>
        <begin position="61"/>
        <end position="105"/>
    </location>
</feature>
<gene>
    <name evidence="2" type="ORF">HD592_001985</name>
</gene>